<dbReference type="AlphaFoldDB" id="A0A4Q7MRT1"/>
<dbReference type="SUPFAM" id="SSF52317">
    <property type="entry name" value="Class I glutamine amidotransferase-like"/>
    <property type="match status" value="1"/>
</dbReference>
<accession>A0A4Q7MRT1</accession>
<evidence type="ECO:0000259" key="3">
    <source>
        <dbReference type="PROSITE" id="PS01124"/>
    </source>
</evidence>
<dbReference type="GO" id="GO:0043565">
    <property type="term" value="F:sequence-specific DNA binding"/>
    <property type="evidence" value="ECO:0007669"/>
    <property type="project" value="InterPro"/>
</dbReference>
<proteinExistence type="predicted"/>
<dbReference type="PANTHER" id="PTHR43130">
    <property type="entry name" value="ARAC-FAMILY TRANSCRIPTIONAL REGULATOR"/>
    <property type="match status" value="1"/>
</dbReference>
<dbReference type="OrthoDB" id="9803764at2"/>
<dbReference type="Gene3D" id="1.10.10.60">
    <property type="entry name" value="Homeodomain-like"/>
    <property type="match status" value="2"/>
</dbReference>
<keyword evidence="1" id="KW-0805">Transcription regulation</keyword>
<evidence type="ECO:0000313" key="4">
    <source>
        <dbReference type="EMBL" id="RZS71466.1"/>
    </source>
</evidence>
<organism evidence="4 5">
    <name type="scientific">Pseudobacter ginsenosidimutans</name>
    <dbReference type="NCBI Taxonomy" id="661488"/>
    <lineage>
        <taxon>Bacteria</taxon>
        <taxon>Pseudomonadati</taxon>
        <taxon>Bacteroidota</taxon>
        <taxon>Chitinophagia</taxon>
        <taxon>Chitinophagales</taxon>
        <taxon>Chitinophagaceae</taxon>
        <taxon>Pseudobacter</taxon>
    </lineage>
</organism>
<dbReference type="InterPro" id="IPR029062">
    <property type="entry name" value="Class_I_gatase-like"/>
</dbReference>
<name>A0A4Q7MRT1_9BACT</name>
<dbReference type="PANTHER" id="PTHR43130:SF11">
    <property type="entry name" value="TRANSCRIPTIONAL REGULATORY PROTEIN"/>
    <property type="match status" value="1"/>
</dbReference>
<sequence>MKHISILVPQGALLGSIEGPRQVFSEVNTMVMGQLGKPPMFKVELVGLTKDIPVYDGLYTIKADQLIKDIPKTDLIIIPALEGDVAKAIEKNQDFIPWIIRQHSQGAEVASLCIGAFLLASTGLVNGRKVSTHWIAADAFRKAFPEVDLVEDRILTDENGIYSSGGAFSYLNLLLYLIEKYAGREIAVVCSKTFQIDIDRNSQSPFMMFKGQKTHEDDTIHRAQDFIEKNVQEKISVDQLATMLALSRRNLERRFKKATSNTVVEYIQRVRVEAAKQNLESSRDNVNEVMYKVGYTDSKAFRSTFKRITGLSPVQYRQKYNRLTLSEN</sequence>
<comment type="caution">
    <text evidence="4">The sequence shown here is derived from an EMBL/GenBank/DDBJ whole genome shotgun (WGS) entry which is preliminary data.</text>
</comment>
<dbReference type="Pfam" id="PF12833">
    <property type="entry name" value="HTH_18"/>
    <property type="match status" value="1"/>
</dbReference>
<dbReference type="Gene3D" id="3.40.50.880">
    <property type="match status" value="1"/>
</dbReference>
<dbReference type="GO" id="GO:0003700">
    <property type="term" value="F:DNA-binding transcription factor activity"/>
    <property type="evidence" value="ECO:0007669"/>
    <property type="project" value="InterPro"/>
</dbReference>
<gene>
    <name evidence="4" type="ORF">EV199_3369</name>
</gene>
<reference evidence="4 5" key="1">
    <citation type="submission" date="2019-02" db="EMBL/GenBank/DDBJ databases">
        <title>Genomic Encyclopedia of Type Strains, Phase IV (KMG-IV): sequencing the most valuable type-strain genomes for metagenomic binning, comparative biology and taxonomic classification.</title>
        <authorList>
            <person name="Goeker M."/>
        </authorList>
    </citation>
    <scope>NUCLEOTIDE SEQUENCE [LARGE SCALE GENOMIC DNA]</scope>
    <source>
        <strain evidence="4 5">DSM 18116</strain>
    </source>
</reference>
<keyword evidence="5" id="KW-1185">Reference proteome</keyword>
<dbReference type="InterPro" id="IPR002818">
    <property type="entry name" value="DJ-1/PfpI"/>
</dbReference>
<keyword evidence="2" id="KW-0804">Transcription</keyword>
<protein>
    <submittedName>
        <fullName evidence="4">AraC family transcriptional regulator with amidase-like domain</fullName>
    </submittedName>
</protein>
<dbReference type="Proteomes" id="UP000293874">
    <property type="component" value="Unassembled WGS sequence"/>
</dbReference>
<dbReference type="PROSITE" id="PS01124">
    <property type="entry name" value="HTH_ARAC_FAMILY_2"/>
    <property type="match status" value="1"/>
</dbReference>
<dbReference type="RefSeq" id="WP_130541967.1">
    <property type="nucleotide sequence ID" value="NZ_CP042431.1"/>
</dbReference>
<dbReference type="SMART" id="SM00342">
    <property type="entry name" value="HTH_ARAC"/>
    <property type="match status" value="1"/>
</dbReference>
<evidence type="ECO:0000256" key="1">
    <source>
        <dbReference type="ARBA" id="ARBA00023015"/>
    </source>
</evidence>
<dbReference type="InterPro" id="IPR052158">
    <property type="entry name" value="INH-QAR"/>
</dbReference>
<dbReference type="InterPro" id="IPR018060">
    <property type="entry name" value="HTH_AraC"/>
</dbReference>
<feature type="domain" description="HTH araC/xylS-type" evidence="3">
    <location>
        <begin position="221"/>
        <end position="319"/>
    </location>
</feature>
<evidence type="ECO:0000256" key="2">
    <source>
        <dbReference type="ARBA" id="ARBA00023163"/>
    </source>
</evidence>
<evidence type="ECO:0000313" key="5">
    <source>
        <dbReference type="Proteomes" id="UP000293874"/>
    </source>
</evidence>
<dbReference type="InterPro" id="IPR009057">
    <property type="entry name" value="Homeodomain-like_sf"/>
</dbReference>
<dbReference type="CDD" id="cd03138">
    <property type="entry name" value="GATase1_AraC_2"/>
    <property type="match status" value="1"/>
</dbReference>
<dbReference type="EMBL" id="SGXA01000002">
    <property type="protein sequence ID" value="RZS71466.1"/>
    <property type="molecule type" value="Genomic_DNA"/>
</dbReference>
<dbReference type="Pfam" id="PF01965">
    <property type="entry name" value="DJ-1_PfpI"/>
    <property type="match status" value="1"/>
</dbReference>
<dbReference type="SUPFAM" id="SSF46689">
    <property type="entry name" value="Homeodomain-like"/>
    <property type="match status" value="2"/>
</dbReference>